<feature type="non-terminal residue" evidence="2">
    <location>
        <position position="109"/>
    </location>
</feature>
<accession>A0A9N9J295</accession>
<evidence type="ECO:0000313" key="3">
    <source>
        <dbReference type="Proteomes" id="UP000789508"/>
    </source>
</evidence>
<proteinExistence type="predicted"/>
<dbReference type="InterPro" id="IPR013762">
    <property type="entry name" value="Integrase-like_cat_sf"/>
</dbReference>
<dbReference type="GO" id="GO:0015074">
    <property type="term" value="P:DNA integration"/>
    <property type="evidence" value="ECO:0007669"/>
    <property type="project" value="InterPro"/>
</dbReference>
<protein>
    <submittedName>
        <fullName evidence="2">12642_t:CDS:1</fullName>
    </submittedName>
</protein>
<keyword evidence="1" id="KW-0233">DNA recombination</keyword>
<evidence type="ECO:0000256" key="1">
    <source>
        <dbReference type="ARBA" id="ARBA00023172"/>
    </source>
</evidence>
<dbReference type="AlphaFoldDB" id="A0A9N9J295"/>
<reference evidence="2" key="1">
    <citation type="submission" date="2021-06" db="EMBL/GenBank/DDBJ databases">
        <authorList>
            <person name="Kallberg Y."/>
            <person name="Tangrot J."/>
            <person name="Rosling A."/>
        </authorList>
    </citation>
    <scope>NUCLEOTIDE SEQUENCE</scope>
    <source>
        <strain evidence="2">FL130A</strain>
    </source>
</reference>
<dbReference type="SUPFAM" id="SSF56349">
    <property type="entry name" value="DNA breaking-rejoining enzymes"/>
    <property type="match status" value="1"/>
</dbReference>
<name>A0A9N9J295_9GLOM</name>
<sequence>ADGSLATKHWFIKKLKSLLPRKNIAGHSFRAGSTTELVVRGVELALVQKIGRWSSDAFHKYIRAHPATNLFWKTTESCHSASIHVYSRPAYAGGKPPANLKHQSQAATA</sequence>
<dbReference type="OrthoDB" id="5598396at2759"/>
<comment type="caution">
    <text evidence="2">The sequence shown here is derived from an EMBL/GenBank/DDBJ whole genome shotgun (WGS) entry which is preliminary data.</text>
</comment>
<dbReference type="Gene3D" id="1.10.443.10">
    <property type="entry name" value="Intergrase catalytic core"/>
    <property type="match status" value="1"/>
</dbReference>
<dbReference type="GO" id="GO:0006310">
    <property type="term" value="P:DNA recombination"/>
    <property type="evidence" value="ECO:0007669"/>
    <property type="project" value="UniProtKB-KW"/>
</dbReference>
<gene>
    <name evidence="2" type="ORF">ALEPTO_LOCUS13597</name>
</gene>
<organism evidence="2 3">
    <name type="scientific">Ambispora leptoticha</name>
    <dbReference type="NCBI Taxonomy" id="144679"/>
    <lineage>
        <taxon>Eukaryota</taxon>
        <taxon>Fungi</taxon>
        <taxon>Fungi incertae sedis</taxon>
        <taxon>Mucoromycota</taxon>
        <taxon>Glomeromycotina</taxon>
        <taxon>Glomeromycetes</taxon>
        <taxon>Archaeosporales</taxon>
        <taxon>Ambisporaceae</taxon>
        <taxon>Ambispora</taxon>
    </lineage>
</organism>
<dbReference type="InterPro" id="IPR011010">
    <property type="entry name" value="DNA_brk_join_enz"/>
</dbReference>
<keyword evidence="3" id="KW-1185">Reference proteome</keyword>
<dbReference type="Proteomes" id="UP000789508">
    <property type="component" value="Unassembled WGS sequence"/>
</dbReference>
<evidence type="ECO:0000313" key="2">
    <source>
        <dbReference type="EMBL" id="CAG8759012.1"/>
    </source>
</evidence>
<dbReference type="EMBL" id="CAJVPS010045224">
    <property type="protein sequence ID" value="CAG8759012.1"/>
    <property type="molecule type" value="Genomic_DNA"/>
</dbReference>
<dbReference type="GO" id="GO:0003677">
    <property type="term" value="F:DNA binding"/>
    <property type="evidence" value="ECO:0007669"/>
    <property type="project" value="InterPro"/>
</dbReference>